<evidence type="ECO:0000313" key="2">
    <source>
        <dbReference type="Proteomes" id="UP000807504"/>
    </source>
</evidence>
<sequence length="303" mass="34595">MEYSCIFQTDKCKCTNDKNWTFNGVICKDHLRKVFGLQLNYYIFRTDVDTTVVGPFLIVAEDYAFQPKQVIFPTRDFFDKTFRPDINTYQDGEYEYRLNPKIDAYIQEMAVNKKPDNTVSNRYQLEIIRNIGIADVGKINLGNENQKDGFTNFLVNVKTRIGGMNQVIESSKIRSHFKSINILNLSGTTKDLQSNEDISPFYKFLLAHCFYDVHKTPIANTIAETITYNIAHKTGVGFFATEKIPNPVPLVVAGDQQGNQLFYYLVTATYKKETKGIMIDPKRYPDNRTVLGSLTGASPECAF</sequence>
<proteinExistence type="predicted"/>
<dbReference type="AlphaFoldDB" id="A0A8T0G3R8"/>
<accession>A0A8T0G3R8</accession>
<gene>
    <name evidence="1" type="ORF">HNY73_001046</name>
</gene>
<keyword evidence="2" id="KW-1185">Reference proteome</keyword>
<organism evidence="1 2">
    <name type="scientific">Argiope bruennichi</name>
    <name type="common">Wasp spider</name>
    <name type="synonym">Aranea bruennichi</name>
    <dbReference type="NCBI Taxonomy" id="94029"/>
    <lineage>
        <taxon>Eukaryota</taxon>
        <taxon>Metazoa</taxon>
        <taxon>Ecdysozoa</taxon>
        <taxon>Arthropoda</taxon>
        <taxon>Chelicerata</taxon>
        <taxon>Arachnida</taxon>
        <taxon>Araneae</taxon>
        <taxon>Araneomorphae</taxon>
        <taxon>Entelegynae</taxon>
        <taxon>Araneoidea</taxon>
        <taxon>Araneidae</taxon>
        <taxon>Argiope</taxon>
    </lineage>
</organism>
<name>A0A8T0G3R8_ARGBR</name>
<evidence type="ECO:0000313" key="1">
    <source>
        <dbReference type="EMBL" id="KAF8796700.1"/>
    </source>
</evidence>
<comment type="caution">
    <text evidence="1">The sequence shown here is derived from an EMBL/GenBank/DDBJ whole genome shotgun (WGS) entry which is preliminary data.</text>
</comment>
<reference evidence="1" key="2">
    <citation type="submission" date="2020-06" db="EMBL/GenBank/DDBJ databases">
        <authorList>
            <person name="Sheffer M."/>
        </authorList>
    </citation>
    <scope>NUCLEOTIDE SEQUENCE</scope>
</reference>
<dbReference type="Proteomes" id="UP000807504">
    <property type="component" value="Unassembled WGS sequence"/>
</dbReference>
<reference evidence="1" key="1">
    <citation type="journal article" date="2020" name="bioRxiv">
        <title>Chromosome-level reference genome of the European wasp spider Argiope bruennichi: a resource for studies on range expansion and evolutionary adaptation.</title>
        <authorList>
            <person name="Sheffer M.M."/>
            <person name="Hoppe A."/>
            <person name="Krehenwinkel H."/>
            <person name="Uhl G."/>
            <person name="Kuss A.W."/>
            <person name="Jensen L."/>
            <person name="Jensen C."/>
            <person name="Gillespie R.G."/>
            <person name="Hoff K.J."/>
            <person name="Prost S."/>
        </authorList>
    </citation>
    <scope>NUCLEOTIDE SEQUENCE</scope>
</reference>
<dbReference type="EMBL" id="JABXBU010000001">
    <property type="protein sequence ID" value="KAF8796700.1"/>
    <property type="molecule type" value="Genomic_DNA"/>
</dbReference>
<protein>
    <submittedName>
        <fullName evidence="1">Uncharacterized protein</fullName>
    </submittedName>
</protein>